<dbReference type="GO" id="GO:0004601">
    <property type="term" value="F:peroxidase activity"/>
    <property type="evidence" value="ECO:0007669"/>
    <property type="project" value="InterPro"/>
</dbReference>
<feature type="compositionally biased region" description="Low complexity" evidence="1">
    <location>
        <begin position="33"/>
        <end position="45"/>
    </location>
</feature>
<sequence>MTDTLDPDPGDLLANCRFGCSPAPIDPAPPASQRPSAARSAAAAPVIGTPDPVTPVPRQRPEFLLRADPAWRRACLEASAHIPSGYTYLGQLMGHDMGCSVPLSAVPHATRGDVVGVVSVLGPRRYNLIDNPLTLETIYGPGPTMLSHVYDPDQMLFRLTPGARLARVYRFAADSAPGGDRQPLRALYDERNRDSLMLHELSVAWMQFHNLCARRLMAEGMRPFPAYVAVRNHAVRVWHGIVTGDILPRFLHPEIAALPTLPDEWQLDEATLLHGLFRAFHALPLAGYHLGRSGTHNLRAMLRTGFDHSEAELDWSIDWDLFFGAKPGGPKTGLSASVAPELRHPATAAAVIALDAESAREAEPLRAGNDRIEAAIAKLPAPWPARLAAGTITPEFNTRFPASPVKVTTQMIEWGPLFQTLMIEAQLHGVRGGFGPLGSALLRGSIEGSIARVQLTTGSRGAQGLPHPATMLELIATVRKG</sequence>
<organism evidence="2 3">
    <name type="scientific">Paracoccus zhejiangensis</name>
    <dbReference type="NCBI Taxonomy" id="1077935"/>
    <lineage>
        <taxon>Bacteria</taxon>
        <taxon>Pseudomonadati</taxon>
        <taxon>Pseudomonadota</taxon>
        <taxon>Alphaproteobacteria</taxon>
        <taxon>Rhodobacterales</taxon>
        <taxon>Paracoccaceae</taxon>
        <taxon>Paracoccus</taxon>
    </lineage>
</organism>
<evidence type="ECO:0000256" key="1">
    <source>
        <dbReference type="SAM" id="MobiDB-lite"/>
    </source>
</evidence>
<dbReference type="RefSeq" id="WP_101751392.1">
    <property type="nucleotide sequence ID" value="NZ_CP025430.1"/>
</dbReference>
<dbReference type="Proteomes" id="UP000234530">
    <property type="component" value="Chromosome"/>
</dbReference>
<gene>
    <name evidence="2" type="ORF">CX676_03585</name>
</gene>
<feature type="region of interest" description="Disordered" evidence="1">
    <location>
        <begin position="24"/>
        <end position="58"/>
    </location>
</feature>
<dbReference type="OrthoDB" id="105077at2"/>
<name>A0A2H5EVP7_9RHOB</name>
<evidence type="ECO:0000313" key="3">
    <source>
        <dbReference type="Proteomes" id="UP000234530"/>
    </source>
</evidence>
<evidence type="ECO:0008006" key="4">
    <source>
        <dbReference type="Google" id="ProtNLM"/>
    </source>
</evidence>
<protein>
    <recommendedName>
        <fullName evidence="4">Heme peroxidase</fullName>
    </recommendedName>
</protein>
<dbReference type="InterPro" id="IPR010255">
    <property type="entry name" value="Haem_peroxidase_sf"/>
</dbReference>
<dbReference type="KEGG" id="pzh:CX676_03585"/>
<dbReference type="GO" id="GO:0006979">
    <property type="term" value="P:response to oxidative stress"/>
    <property type="evidence" value="ECO:0007669"/>
    <property type="project" value="InterPro"/>
</dbReference>
<reference evidence="2 3" key="1">
    <citation type="journal article" date="2013" name="Antonie Van Leeuwenhoek">
        <title>Paracoccus zhejiangensis sp. nov., isolated from activated sludge in wastewater-treatment system.</title>
        <authorList>
            <person name="Wu Z.G."/>
            <person name="Zhang D.F."/>
            <person name="Liu Y.L."/>
            <person name="Wang F."/>
            <person name="Jiang X."/>
            <person name="Li C."/>
            <person name="Li S.P."/>
            <person name="Hong Q."/>
            <person name="Li W.J."/>
        </authorList>
    </citation>
    <scope>NUCLEOTIDE SEQUENCE [LARGE SCALE GENOMIC DNA]</scope>
    <source>
        <strain evidence="2 3">J6</strain>
    </source>
</reference>
<dbReference type="GO" id="GO:0020037">
    <property type="term" value="F:heme binding"/>
    <property type="evidence" value="ECO:0007669"/>
    <property type="project" value="InterPro"/>
</dbReference>
<keyword evidence="3" id="KW-1185">Reference proteome</keyword>
<evidence type="ECO:0000313" key="2">
    <source>
        <dbReference type="EMBL" id="AUH63350.1"/>
    </source>
</evidence>
<dbReference type="EMBL" id="CP025430">
    <property type="protein sequence ID" value="AUH63350.1"/>
    <property type="molecule type" value="Genomic_DNA"/>
</dbReference>
<accession>A0A2H5EVP7</accession>
<dbReference type="AlphaFoldDB" id="A0A2H5EVP7"/>
<proteinExistence type="predicted"/>
<dbReference type="SUPFAM" id="SSF48113">
    <property type="entry name" value="Heme-dependent peroxidases"/>
    <property type="match status" value="1"/>
</dbReference>